<comment type="caution">
    <text evidence="11">The sequence shown here is derived from an EMBL/GenBank/DDBJ whole genome shotgun (WGS) entry which is preliminary data.</text>
</comment>
<dbReference type="InterPro" id="IPR004840">
    <property type="entry name" value="Amino_acid_permease_CS"/>
</dbReference>
<dbReference type="PANTHER" id="PTHR43341">
    <property type="entry name" value="AMINO ACID PERMEASE"/>
    <property type="match status" value="1"/>
</dbReference>
<feature type="transmembrane region" description="Helical" evidence="9">
    <location>
        <begin position="119"/>
        <end position="148"/>
    </location>
</feature>
<dbReference type="FunFam" id="1.20.1740.10:FF:000006">
    <property type="entry name" value="General amino acid permease"/>
    <property type="match status" value="1"/>
</dbReference>
<keyword evidence="12" id="KW-1185">Reference proteome</keyword>
<keyword evidence="3 9" id="KW-0812">Transmembrane</keyword>
<organism evidence="11 12">
    <name type="scientific">Coleophoma crateriformis</name>
    <dbReference type="NCBI Taxonomy" id="565419"/>
    <lineage>
        <taxon>Eukaryota</taxon>
        <taxon>Fungi</taxon>
        <taxon>Dikarya</taxon>
        <taxon>Ascomycota</taxon>
        <taxon>Pezizomycotina</taxon>
        <taxon>Leotiomycetes</taxon>
        <taxon>Helotiales</taxon>
        <taxon>Dermateaceae</taxon>
        <taxon>Coleophoma</taxon>
    </lineage>
</organism>
<feature type="region of interest" description="Disordered" evidence="8">
    <location>
        <begin position="694"/>
        <end position="721"/>
    </location>
</feature>
<feature type="transmembrane region" description="Helical" evidence="9">
    <location>
        <begin position="47"/>
        <end position="65"/>
    </location>
</feature>
<feature type="transmembrane region" description="Helical" evidence="9">
    <location>
        <begin position="193"/>
        <end position="213"/>
    </location>
</feature>
<feature type="region of interest" description="Disordered" evidence="8">
    <location>
        <begin position="572"/>
        <end position="595"/>
    </location>
</feature>
<dbReference type="OrthoDB" id="4454541at2759"/>
<feature type="transmembrane region" description="Helical" evidence="9">
    <location>
        <begin position="160"/>
        <end position="181"/>
    </location>
</feature>
<feature type="compositionally biased region" description="Acidic residues" evidence="8">
    <location>
        <begin position="644"/>
        <end position="653"/>
    </location>
</feature>
<keyword evidence="5 9" id="KW-1133">Transmembrane helix</keyword>
<dbReference type="Pfam" id="PF00324">
    <property type="entry name" value="AA_permease"/>
    <property type="match status" value="1"/>
</dbReference>
<feature type="transmembrane region" description="Helical" evidence="9">
    <location>
        <begin position="490"/>
        <end position="510"/>
    </location>
</feature>
<dbReference type="SMART" id="SM00906">
    <property type="entry name" value="Fungal_trans"/>
    <property type="match status" value="1"/>
</dbReference>
<feature type="transmembrane region" description="Helical" evidence="9">
    <location>
        <begin position="77"/>
        <end position="98"/>
    </location>
</feature>
<dbReference type="CDD" id="cd12148">
    <property type="entry name" value="fungal_TF_MHR"/>
    <property type="match status" value="1"/>
</dbReference>
<evidence type="ECO:0000256" key="7">
    <source>
        <dbReference type="ARBA" id="ARBA00023242"/>
    </source>
</evidence>
<dbReference type="InterPro" id="IPR050524">
    <property type="entry name" value="APC_YAT"/>
</dbReference>
<dbReference type="GO" id="GO:0003677">
    <property type="term" value="F:DNA binding"/>
    <property type="evidence" value="ECO:0007669"/>
    <property type="project" value="InterPro"/>
</dbReference>
<feature type="transmembrane region" description="Helical" evidence="9">
    <location>
        <begin position="464"/>
        <end position="484"/>
    </location>
</feature>
<dbReference type="Pfam" id="PF04082">
    <property type="entry name" value="Fungal_trans"/>
    <property type="match status" value="1"/>
</dbReference>
<dbReference type="GO" id="GO:0016020">
    <property type="term" value="C:membrane"/>
    <property type="evidence" value="ECO:0007669"/>
    <property type="project" value="UniProtKB-SubCell"/>
</dbReference>
<protein>
    <recommendedName>
        <fullName evidence="10">Xylanolytic transcriptional activator regulatory domain-containing protein</fullName>
    </recommendedName>
</protein>
<evidence type="ECO:0000256" key="6">
    <source>
        <dbReference type="ARBA" id="ARBA00023136"/>
    </source>
</evidence>
<feature type="compositionally biased region" description="Pro residues" evidence="8">
    <location>
        <begin position="581"/>
        <end position="592"/>
    </location>
</feature>
<keyword evidence="2" id="KW-0813">Transport</keyword>
<accession>A0A3D8QXW9</accession>
<evidence type="ECO:0000256" key="1">
    <source>
        <dbReference type="ARBA" id="ARBA00004141"/>
    </source>
</evidence>
<evidence type="ECO:0000259" key="10">
    <source>
        <dbReference type="SMART" id="SM00906"/>
    </source>
</evidence>
<evidence type="ECO:0000313" key="11">
    <source>
        <dbReference type="EMBL" id="RDW66636.1"/>
    </source>
</evidence>
<feature type="transmembrane region" description="Helical" evidence="9">
    <location>
        <begin position="248"/>
        <end position="269"/>
    </location>
</feature>
<feature type="region of interest" description="Disordered" evidence="8">
    <location>
        <begin position="620"/>
        <end position="681"/>
    </location>
</feature>
<evidence type="ECO:0000256" key="2">
    <source>
        <dbReference type="ARBA" id="ARBA00022448"/>
    </source>
</evidence>
<dbReference type="PANTHER" id="PTHR43341:SF20">
    <property type="entry name" value="AAT FAMILY AMINO ACID TRANSPORTER"/>
    <property type="match status" value="1"/>
</dbReference>
<dbReference type="GO" id="GO:0008270">
    <property type="term" value="F:zinc ion binding"/>
    <property type="evidence" value="ECO:0007669"/>
    <property type="project" value="InterPro"/>
</dbReference>
<dbReference type="GO" id="GO:0015171">
    <property type="term" value="F:amino acid transmembrane transporter activity"/>
    <property type="evidence" value="ECO:0007669"/>
    <property type="project" value="TreeGrafter"/>
</dbReference>
<keyword evidence="6 9" id="KW-0472">Membrane</keyword>
<dbReference type="InterPro" id="IPR007219">
    <property type="entry name" value="XnlR_reg_dom"/>
</dbReference>
<feature type="transmembrane region" description="Helical" evidence="9">
    <location>
        <begin position="417"/>
        <end position="438"/>
    </location>
</feature>
<evidence type="ECO:0000256" key="4">
    <source>
        <dbReference type="ARBA" id="ARBA00022970"/>
    </source>
</evidence>
<evidence type="ECO:0000313" key="12">
    <source>
        <dbReference type="Proteomes" id="UP000256328"/>
    </source>
</evidence>
<gene>
    <name evidence="11" type="ORF">BP5796_09385</name>
</gene>
<evidence type="ECO:0000256" key="8">
    <source>
        <dbReference type="SAM" id="MobiDB-lite"/>
    </source>
</evidence>
<keyword evidence="7" id="KW-0539">Nucleus</keyword>
<proteinExistence type="predicted"/>
<feature type="compositionally biased region" description="Low complexity" evidence="8">
    <location>
        <begin position="656"/>
        <end position="666"/>
    </location>
</feature>
<evidence type="ECO:0000256" key="3">
    <source>
        <dbReference type="ARBA" id="ARBA00022692"/>
    </source>
</evidence>
<dbReference type="GO" id="GO:0006351">
    <property type="term" value="P:DNA-templated transcription"/>
    <property type="evidence" value="ECO:0007669"/>
    <property type="project" value="InterPro"/>
</dbReference>
<feature type="domain" description="Xylanolytic transcriptional activator regulatory" evidence="10">
    <location>
        <begin position="870"/>
        <end position="949"/>
    </location>
</feature>
<evidence type="ECO:0000256" key="5">
    <source>
        <dbReference type="ARBA" id="ARBA00022989"/>
    </source>
</evidence>
<dbReference type="EMBL" id="PDLN01000014">
    <property type="protein sequence ID" value="RDW66636.1"/>
    <property type="molecule type" value="Genomic_DNA"/>
</dbReference>
<feature type="transmembrane region" description="Helical" evidence="9">
    <location>
        <begin position="386"/>
        <end position="405"/>
    </location>
</feature>
<dbReference type="Gene3D" id="1.20.1740.10">
    <property type="entry name" value="Amino acid/polyamine transporter I"/>
    <property type="match status" value="1"/>
</dbReference>
<dbReference type="AlphaFoldDB" id="A0A3D8QXW9"/>
<dbReference type="PROSITE" id="PS00218">
    <property type="entry name" value="AMINO_ACID_PERMEASE_1"/>
    <property type="match status" value="1"/>
</dbReference>
<dbReference type="InterPro" id="IPR004841">
    <property type="entry name" value="AA-permease/SLC12A_dom"/>
</dbReference>
<sequence length="1254" mass="136942">MSIEEKGKADAQDISDVAIGNCTVDGEDALLAVNNNGLHRDLKPRHLQMIAIGGVIGTGLFLGTASDLQHGGPAGLLIGYCVMASLLYSVMVALGEMVSQFPMAGGQFALAGRFVAPELGFAMGVLYWYNYIIVLPAELSAAAVLISYWTPAGQTDSTCTAGICNSAMWVGLMLIVVWAINFGGTRVFGEMEFWFCSIKVLTIIGLILVGIIITAGGGPNHQTIGFRFWNETGGFVQYDGIPGAKGRFLGFFSVLINAAFAFIGTEITAIAAAETANPRRTVPRAIKSVWIRLVLFYLCSAFLIGMLVSPSDPSLDLSSTAAKSPFVIAIKNAGITVLPSIINAALLTSAWSAGCADLFVSSRTLHGLSARGHAPKFLGRTRKDGLPWICVLICGAFSLLSFMAASQHGKAGTVFGYFSNMTAICGMISWSGILWTSIRWHKGLKAQGIDRSTLPYRAPFQPYLSYYGLSICILVLIFGGFTSFMKKFDVSSFITTYFPIPFFAVLFFGYKFWHRSKIIDYADLDFVTGASSDIPHQIRQNKEFPSRYLAFQNPHERILHTVAAAQTLPLSSQLGMDKRPPPSPPIPGPDVAPSPSRMAQIVVDLQKRLGQHEARIAELEERQTRLPQSTPAQPLSPPSRLEPQDVETGNDDSDNSHSMNNSYSNDPVSQSPGFSMDSIDLGPPIATLRSLGALSKESAPPSDSHLNGLHSRATLNKNSRSTSYDPISRGILSSHDAQKAINIFFDHCHPHAPLLSEKLRQSCLDWRASSPTLFLAICSVGARFWGNDMSRSNSNQGLHPRFFDLTALLDTAVSRLLLQPTPLDVTLDSIRVLLLYAQWMPCSHEDEHRDSLRPPNTHPRYKSRYNDISAWAVLGLAVRYAVILGLDRAAIAPFQENDESISEEDMSRLRVWHNLVTCDCNLMLASGLPASLDPAPAASVARVFGTHSNAQQPADLRVTALVELVVIAHRATRSSSDFSGRHLDTFSLRKANTELDEWERSWVVRLRHTESQHNQLPFTSVRWYRLAFNSASLGPILSSVNRSEPQPLQISLLQSLETSLTAASQMLLSLSSHGAKYVWQLESQDTSSFPEGRFSVEAAALKRLKYAVDSTWISHTFAVTFLVLCYVRGTIDDNLRICGLSTPASSQTCTAPVPPQSTSIITRLVRLALEIFDGVCQSPAFHPARDFQAIVHNASRLILSPENTESHNQHEIDNSAMQSLLDLIDDSGLEWPGNLLDTGADFTTGWGVDGMLGV</sequence>
<evidence type="ECO:0000256" key="9">
    <source>
        <dbReference type="SAM" id="Phobius"/>
    </source>
</evidence>
<reference evidence="11 12" key="1">
    <citation type="journal article" date="2018" name="IMA Fungus">
        <title>IMA Genome-F 9: Draft genome sequence of Annulohypoxylon stygium, Aspergillus mulundensis, Berkeleyomyces basicola (syn. Thielaviopsis basicola), Ceratocystis smalleyi, two Cercospora beticola strains, Coleophoma cylindrospora, Fusarium fracticaudum, Phialophora cf. hyalina, and Morchella septimelata.</title>
        <authorList>
            <person name="Wingfield B.D."/>
            <person name="Bills G.F."/>
            <person name="Dong Y."/>
            <person name="Huang W."/>
            <person name="Nel W.J."/>
            <person name="Swalarsk-Parry B.S."/>
            <person name="Vaghefi N."/>
            <person name="Wilken P.M."/>
            <person name="An Z."/>
            <person name="de Beer Z.W."/>
            <person name="De Vos L."/>
            <person name="Chen L."/>
            <person name="Duong T.A."/>
            <person name="Gao Y."/>
            <person name="Hammerbacher A."/>
            <person name="Kikkert J.R."/>
            <person name="Li Y."/>
            <person name="Li H."/>
            <person name="Li K."/>
            <person name="Li Q."/>
            <person name="Liu X."/>
            <person name="Ma X."/>
            <person name="Naidoo K."/>
            <person name="Pethybridge S.J."/>
            <person name="Sun J."/>
            <person name="Steenkamp E.T."/>
            <person name="van der Nest M.A."/>
            <person name="van Wyk S."/>
            <person name="Wingfield M.J."/>
            <person name="Xiong C."/>
            <person name="Yue Q."/>
            <person name="Zhang X."/>
        </authorList>
    </citation>
    <scope>NUCLEOTIDE SEQUENCE [LARGE SCALE GENOMIC DNA]</scope>
    <source>
        <strain evidence="11 12">BP5796</strain>
    </source>
</reference>
<comment type="subcellular location">
    <subcellularLocation>
        <location evidence="1">Membrane</location>
        <topology evidence="1">Multi-pass membrane protein</topology>
    </subcellularLocation>
</comment>
<feature type="transmembrane region" description="Helical" evidence="9">
    <location>
        <begin position="289"/>
        <end position="308"/>
    </location>
</feature>
<name>A0A3D8QXW9_9HELO</name>
<keyword evidence="4" id="KW-0029">Amino-acid transport</keyword>
<dbReference type="Proteomes" id="UP000256328">
    <property type="component" value="Unassembled WGS sequence"/>
</dbReference>